<protein>
    <submittedName>
        <fullName evidence="2">CREB-regulated transcription coactivator-like protein</fullName>
    </submittedName>
</protein>
<organism evidence="2 3">
    <name type="scientific">Euroglyphus maynei</name>
    <name type="common">Mayne's house dust mite</name>
    <dbReference type="NCBI Taxonomy" id="6958"/>
    <lineage>
        <taxon>Eukaryota</taxon>
        <taxon>Metazoa</taxon>
        <taxon>Ecdysozoa</taxon>
        <taxon>Arthropoda</taxon>
        <taxon>Chelicerata</taxon>
        <taxon>Arachnida</taxon>
        <taxon>Acari</taxon>
        <taxon>Acariformes</taxon>
        <taxon>Sarcoptiformes</taxon>
        <taxon>Astigmata</taxon>
        <taxon>Psoroptidia</taxon>
        <taxon>Analgoidea</taxon>
        <taxon>Pyroglyphidae</taxon>
        <taxon>Pyroglyphinae</taxon>
        <taxon>Euroglyphus</taxon>
    </lineage>
</organism>
<proteinExistence type="predicted"/>
<dbReference type="Proteomes" id="UP000194236">
    <property type="component" value="Unassembled WGS sequence"/>
</dbReference>
<sequence>LSPSPIPIQSQNHLHITPAFNLANRAGSLPNVNHIEQQQQQQPTESINNNQCSNGTNITTTAGIDLQSALNNLQEIKNDDNNNNIASTCSRRNTINNSGTTMIGNNRQTITGISGNIGGIGIGIGPGHRHHSSHNISSMGCGIITNNNGNRSPTQSGYNDVQQQTMRFMHAHRRSQSPYSINNNAYLSPPEADTQWRRTNSDSALHQS</sequence>
<evidence type="ECO:0000256" key="1">
    <source>
        <dbReference type="SAM" id="MobiDB-lite"/>
    </source>
</evidence>
<evidence type="ECO:0000313" key="2">
    <source>
        <dbReference type="EMBL" id="OTF72610.1"/>
    </source>
</evidence>
<dbReference type="EMBL" id="MUJZ01055432">
    <property type="protein sequence ID" value="OTF72610.1"/>
    <property type="molecule type" value="Genomic_DNA"/>
</dbReference>
<accession>A0A1Y3AVT2</accession>
<feature type="non-terminal residue" evidence="2">
    <location>
        <position position="208"/>
    </location>
</feature>
<gene>
    <name evidence="2" type="ORF">BLA29_009703</name>
</gene>
<feature type="compositionally biased region" description="Polar residues" evidence="1">
    <location>
        <begin position="176"/>
        <end position="186"/>
    </location>
</feature>
<feature type="region of interest" description="Disordered" evidence="1">
    <location>
        <begin position="171"/>
        <end position="208"/>
    </location>
</feature>
<name>A0A1Y3AVT2_EURMA</name>
<dbReference type="AlphaFoldDB" id="A0A1Y3AVT2"/>
<comment type="caution">
    <text evidence="2">The sequence shown here is derived from an EMBL/GenBank/DDBJ whole genome shotgun (WGS) entry which is preliminary data.</text>
</comment>
<reference evidence="2 3" key="1">
    <citation type="submission" date="2017-03" db="EMBL/GenBank/DDBJ databases">
        <title>Genome Survey of Euroglyphus maynei.</title>
        <authorList>
            <person name="Arlian L.G."/>
            <person name="Morgan M.S."/>
            <person name="Rider S.D."/>
        </authorList>
    </citation>
    <scope>NUCLEOTIDE SEQUENCE [LARGE SCALE GENOMIC DNA]</scope>
    <source>
        <strain evidence="2">Arlian Lab</strain>
        <tissue evidence="2">Whole body</tissue>
    </source>
</reference>
<evidence type="ECO:0000313" key="3">
    <source>
        <dbReference type="Proteomes" id="UP000194236"/>
    </source>
</evidence>
<feature type="non-terminal residue" evidence="2">
    <location>
        <position position="1"/>
    </location>
</feature>
<dbReference type="OrthoDB" id="8947034at2759"/>
<keyword evidence="3" id="KW-1185">Reference proteome</keyword>